<evidence type="ECO:0000256" key="2">
    <source>
        <dbReference type="ARBA" id="ARBA00022980"/>
    </source>
</evidence>
<dbReference type="GO" id="GO:1990904">
    <property type="term" value="C:ribonucleoprotein complex"/>
    <property type="evidence" value="ECO:0007669"/>
    <property type="project" value="UniProtKB-KW"/>
</dbReference>
<dbReference type="Gene3D" id="3.10.20.10">
    <property type="match status" value="2"/>
</dbReference>
<evidence type="ECO:0000256" key="3">
    <source>
        <dbReference type="ARBA" id="ARBA00023274"/>
    </source>
</evidence>
<dbReference type="Proteomes" id="UP001488838">
    <property type="component" value="Unassembled WGS sequence"/>
</dbReference>
<dbReference type="EMBL" id="JBBHLL010000226">
    <property type="protein sequence ID" value="KAK7808926.1"/>
    <property type="molecule type" value="Genomic_DNA"/>
</dbReference>
<dbReference type="GO" id="GO:0003735">
    <property type="term" value="F:structural constituent of ribosome"/>
    <property type="evidence" value="ECO:0007669"/>
    <property type="project" value="InterPro"/>
</dbReference>
<evidence type="ECO:0000256" key="4">
    <source>
        <dbReference type="ARBA" id="ARBA00035220"/>
    </source>
</evidence>
<evidence type="ECO:0000313" key="9">
    <source>
        <dbReference type="Proteomes" id="UP001488838"/>
    </source>
</evidence>
<keyword evidence="2" id="KW-0689">Ribosomal protein</keyword>
<gene>
    <name evidence="8" type="ORF">U0070_012122</name>
</gene>
<dbReference type="GO" id="GO:0006412">
    <property type="term" value="P:translation"/>
    <property type="evidence" value="ECO:0007669"/>
    <property type="project" value="InterPro"/>
</dbReference>
<comment type="similarity">
    <text evidence="1">Belongs to the eukaryotic ribosomal protein eL20 family.</text>
</comment>
<dbReference type="InterPro" id="IPR023573">
    <property type="entry name" value="Ribosomal_eL20_dom"/>
</dbReference>
<evidence type="ECO:0000256" key="5">
    <source>
        <dbReference type="ARBA" id="ARBA00035392"/>
    </source>
</evidence>
<evidence type="ECO:0000259" key="7">
    <source>
        <dbReference type="Pfam" id="PF01775"/>
    </source>
</evidence>
<sequence length="99" mass="11373">MKAATHLKEYRVAWGAAFPLRKCHQPPLYQMCLFALNHVVAKSRFWYFLSPLKTVCCGQVFANGTRSLYHEYRDLTMTGTITQGYQDTGARHRAHAHSI</sequence>
<organism evidence="8 9">
    <name type="scientific">Myodes glareolus</name>
    <name type="common">Bank vole</name>
    <name type="synonym">Clethrionomys glareolus</name>
    <dbReference type="NCBI Taxonomy" id="447135"/>
    <lineage>
        <taxon>Eukaryota</taxon>
        <taxon>Metazoa</taxon>
        <taxon>Chordata</taxon>
        <taxon>Craniata</taxon>
        <taxon>Vertebrata</taxon>
        <taxon>Euteleostomi</taxon>
        <taxon>Mammalia</taxon>
        <taxon>Eutheria</taxon>
        <taxon>Euarchontoglires</taxon>
        <taxon>Glires</taxon>
        <taxon>Rodentia</taxon>
        <taxon>Myomorpha</taxon>
        <taxon>Muroidea</taxon>
        <taxon>Cricetidae</taxon>
        <taxon>Arvicolinae</taxon>
        <taxon>Myodes</taxon>
    </lineage>
</organism>
<evidence type="ECO:0000256" key="6">
    <source>
        <dbReference type="ARBA" id="ARBA00046816"/>
    </source>
</evidence>
<keyword evidence="3" id="KW-0687">Ribonucleoprotein</keyword>
<dbReference type="AlphaFoldDB" id="A0AAW0I398"/>
<reference evidence="8 9" key="1">
    <citation type="journal article" date="2023" name="bioRxiv">
        <title>Conserved and derived expression patterns and positive selection on dental genes reveal complex evolutionary context of ever-growing rodent molars.</title>
        <authorList>
            <person name="Calamari Z.T."/>
            <person name="Song A."/>
            <person name="Cohen E."/>
            <person name="Akter M."/>
            <person name="Roy R.D."/>
            <person name="Hallikas O."/>
            <person name="Christensen M.M."/>
            <person name="Li P."/>
            <person name="Marangoni P."/>
            <person name="Jernvall J."/>
            <person name="Klein O.D."/>
        </authorList>
    </citation>
    <scope>NUCLEOTIDE SEQUENCE [LARGE SCALE GENOMIC DNA]</scope>
    <source>
        <strain evidence="8">V071</strain>
    </source>
</reference>
<feature type="domain" description="Large ribosomal subunit protein eL20" evidence="7">
    <location>
        <begin position="62"/>
        <end position="99"/>
    </location>
</feature>
<comment type="subunit">
    <text evidence="6">Component of the large ribosomal subunit. Binds IPO9 with high affinity.</text>
</comment>
<comment type="caution">
    <text evidence="8">The sequence shown here is derived from an EMBL/GenBank/DDBJ whole genome shotgun (WGS) entry which is preliminary data.</text>
</comment>
<proteinExistence type="inferred from homology"/>
<dbReference type="InterPro" id="IPR021138">
    <property type="entry name" value="Ribosomal_eL20_eukaryotes"/>
</dbReference>
<accession>A0AAW0I398</accession>
<evidence type="ECO:0000313" key="8">
    <source>
        <dbReference type="EMBL" id="KAK7808926.1"/>
    </source>
</evidence>
<dbReference type="HAMAP" id="MF_00273">
    <property type="entry name" value="Ribosomal_eL20"/>
    <property type="match status" value="1"/>
</dbReference>
<name>A0AAW0I398_MYOGA</name>
<dbReference type="GO" id="GO:0005840">
    <property type="term" value="C:ribosome"/>
    <property type="evidence" value="ECO:0007669"/>
    <property type="project" value="UniProtKB-KW"/>
</dbReference>
<dbReference type="PANTHER" id="PTHR10052">
    <property type="entry name" value="60S RIBOSOMAL PROTEIN L18A"/>
    <property type="match status" value="1"/>
</dbReference>
<dbReference type="InterPro" id="IPR028877">
    <property type="entry name" value="Ribosomal_eL20"/>
</dbReference>
<dbReference type="Pfam" id="PF01775">
    <property type="entry name" value="Ribosomal_L18A"/>
    <property type="match status" value="1"/>
</dbReference>
<keyword evidence="9" id="KW-1185">Reference proteome</keyword>
<protein>
    <recommendedName>
        <fullName evidence="4">Large ribosomal subunit protein eL20</fullName>
    </recommendedName>
    <alternativeName>
        <fullName evidence="5">60S ribosomal protein L18a</fullName>
    </alternativeName>
</protein>
<evidence type="ECO:0000256" key="1">
    <source>
        <dbReference type="ARBA" id="ARBA00009362"/>
    </source>
</evidence>
<dbReference type="SUPFAM" id="SSF160374">
    <property type="entry name" value="RplX-like"/>
    <property type="match status" value="1"/>
</dbReference>